<name>A0AAN9VQF4_9ORTH</name>
<evidence type="ECO:0000256" key="3">
    <source>
        <dbReference type="ARBA" id="ARBA00005043"/>
    </source>
</evidence>
<dbReference type="PANTHER" id="PTHR15641:SF1">
    <property type="entry name" value="ELONGATOR COMPLEX PROTEIN 5"/>
    <property type="match status" value="1"/>
</dbReference>
<keyword evidence="8" id="KW-0539">Nucleus</keyword>
<gene>
    <name evidence="10" type="ORF">R5R35_008180</name>
</gene>
<evidence type="ECO:0000256" key="2">
    <source>
        <dbReference type="ARBA" id="ARBA00004496"/>
    </source>
</evidence>
<comment type="caution">
    <text evidence="10">The sequence shown here is derived from an EMBL/GenBank/DDBJ whole genome shotgun (WGS) entry which is preliminary data.</text>
</comment>
<dbReference type="AlphaFoldDB" id="A0AAN9VQF4"/>
<feature type="region of interest" description="Disordered" evidence="9">
    <location>
        <begin position="261"/>
        <end position="301"/>
    </location>
</feature>
<keyword evidence="6" id="KW-0963">Cytoplasm</keyword>
<comment type="pathway">
    <text evidence="3">tRNA modification; 5-methoxycarbonylmethyl-2-thiouridine-tRNA biosynthesis.</text>
</comment>
<dbReference type="GO" id="GO:0000049">
    <property type="term" value="F:tRNA binding"/>
    <property type="evidence" value="ECO:0007669"/>
    <property type="project" value="TreeGrafter"/>
</dbReference>
<dbReference type="GO" id="GO:0005829">
    <property type="term" value="C:cytosol"/>
    <property type="evidence" value="ECO:0007669"/>
    <property type="project" value="TreeGrafter"/>
</dbReference>
<reference evidence="10 11" key="1">
    <citation type="submission" date="2024-03" db="EMBL/GenBank/DDBJ databases">
        <title>The genome assembly and annotation of the cricket Gryllus longicercus Weissman &amp; Gray.</title>
        <authorList>
            <person name="Szrajer S."/>
            <person name="Gray D."/>
            <person name="Ylla G."/>
        </authorList>
    </citation>
    <scope>NUCLEOTIDE SEQUENCE [LARGE SCALE GENOMIC DNA]</scope>
    <source>
        <strain evidence="10">DAG 2021-001</strain>
        <tissue evidence="10">Whole body minus gut</tissue>
    </source>
</reference>
<organism evidence="10 11">
    <name type="scientific">Gryllus longicercus</name>
    <dbReference type="NCBI Taxonomy" id="2509291"/>
    <lineage>
        <taxon>Eukaryota</taxon>
        <taxon>Metazoa</taxon>
        <taxon>Ecdysozoa</taxon>
        <taxon>Arthropoda</taxon>
        <taxon>Hexapoda</taxon>
        <taxon>Insecta</taxon>
        <taxon>Pterygota</taxon>
        <taxon>Neoptera</taxon>
        <taxon>Polyneoptera</taxon>
        <taxon>Orthoptera</taxon>
        <taxon>Ensifera</taxon>
        <taxon>Gryllidea</taxon>
        <taxon>Grylloidea</taxon>
        <taxon>Gryllidae</taxon>
        <taxon>Gryllinae</taxon>
        <taxon>Gryllus</taxon>
    </lineage>
</organism>
<feature type="compositionally biased region" description="Acidic residues" evidence="9">
    <location>
        <begin position="285"/>
        <end position="301"/>
    </location>
</feature>
<comment type="similarity">
    <text evidence="4">Belongs to the ELP5 family.</text>
</comment>
<dbReference type="Proteomes" id="UP001378592">
    <property type="component" value="Unassembled WGS sequence"/>
</dbReference>
<evidence type="ECO:0000256" key="5">
    <source>
        <dbReference type="ARBA" id="ARBA00020264"/>
    </source>
</evidence>
<comment type="subcellular location">
    <subcellularLocation>
        <location evidence="2">Cytoplasm</location>
    </subcellularLocation>
    <subcellularLocation>
        <location evidence="1">Nucleus</location>
    </subcellularLocation>
</comment>
<evidence type="ECO:0000313" key="11">
    <source>
        <dbReference type="Proteomes" id="UP001378592"/>
    </source>
</evidence>
<dbReference type="GO" id="GO:0033588">
    <property type="term" value="C:elongator holoenzyme complex"/>
    <property type="evidence" value="ECO:0007669"/>
    <property type="project" value="InterPro"/>
</dbReference>
<evidence type="ECO:0000256" key="1">
    <source>
        <dbReference type="ARBA" id="ARBA00004123"/>
    </source>
</evidence>
<dbReference type="InterPro" id="IPR019519">
    <property type="entry name" value="Elp5"/>
</dbReference>
<dbReference type="PANTHER" id="PTHR15641">
    <property type="entry name" value="ELONGATOR COMPLEX PROTEIN 5"/>
    <property type="match status" value="1"/>
</dbReference>
<dbReference type="Gene3D" id="3.40.50.300">
    <property type="entry name" value="P-loop containing nucleotide triphosphate hydrolases"/>
    <property type="match status" value="1"/>
</dbReference>
<proteinExistence type="inferred from homology"/>
<evidence type="ECO:0000256" key="9">
    <source>
        <dbReference type="SAM" id="MobiDB-lite"/>
    </source>
</evidence>
<dbReference type="CDD" id="cd19496">
    <property type="entry name" value="Elp5"/>
    <property type="match status" value="1"/>
</dbReference>
<dbReference type="EMBL" id="JAZDUA010000074">
    <property type="protein sequence ID" value="KAK7869464.1"/>
    <property type="molecule type" value="Genomic_DNA"/>
</dbReference>
<protein>
    <recommendedName>
        <fullName evidence="5">Elongator complex protein 5</fullName>
    </recommendedName>
</protein>
<evidence type="ECO:0000256" key="4">
    <source>
        <dbReference type="ARBA" id="ARBA00009567"/>
    </source>
</evidence>
<evidence type="ECO:0000256" key="7">
    <source>
        <dbReference type="ARBA" id="ARBA00022694"/>
    </source>
</evidence>
<dbReference type="GO" id="GO:0002098">
    <property type="term" value="P:tRNA wobble uridine modification"/>
    <property type="evidence" value="ECO:0007669"/>
    <property type="project" value="InterPro"/>
</dbReference>
<dbReference type="Pfam" id="PF10483">
    <property type="entry name" value="Elong_Iki1"/>
    <property type="match status" value="1"/>
</dbReference>
<keyword evidence="7" id="KW-0819">tRNA processing</keyword>
<evidence type="ECO:0000256" key="6">
    <source>
        <dbReference type="ARBA" id="ARBA00022490"/>
    </source>
</evidence>
<accession>A0AAN9VQF4</accession>
<keyword evidence="11" id="KW-1185">Reference proteome</keyword>
<sequence length="301" mass="34192">MLSSFTSRKTHSSLIIIEDNADQPSSYLFQTFIHNASLQHLKVHVICFENPVEKWTRILNSNVNIHDCFSDHRGWNNVNEENDLQGVYQEKGLLGVVQELLNHGDGKPSVVCIDSLTPVLFRHGLNKCYRDLHALLSIARKDEEKLNQLVAVIHEDAVPERWDTLEQMRHLATTVFQIQLASSPNSSGWGLLHVTHRKAGGKIVKQVEEYRIEKDYSVLSREKKNQQLEASEDVDPTVAVQNLTTFKLTLNPQEEEARSQLVLPYTRQGRPKGQSGGGKVFYEPDAADDWDDEDPDDDLDV</sequence>
<evidence type="ECO:0000313" key="10">
    <source>
        <dbReference type="EMBL" id="KAK7869464.1"/>
    </source>
</evidence>
<dbReference type="GO" id="GO:0005634">
    <property type="term" value="C:nucleus"/>
    <property type="evidence" value="ECO:0007669"/>
    <property type="project" value="UniProtKB-SubCell"/>
</dbReference>
<dbReference type="InterPro" id="IPR027417">
    <property type="entry name" value="P-loop_NTPase"/>
</dbReference>
<evidence type="ECO:0000256" key="8">
    <source>
        <dbReference type="ARBA" id="ARBA00023242"/>
    </source>
</evidence>